<dbReference type="Pfam" id="PF04008">
    <property type="entry name" value="Adenosine_kin"/>
    <property type="match status" value="1"/>
</dbReference>
<dbReference type="InterPro" id="IPR007153">
    <property type="entry name" value="Adenosine_kinase"/>
</dbReference>
<dbReference type="Proteomes" id="UP000245125">
    <property type="component" value="Unassembled WGS sequence"/>
</dbReference>
<sequence>MEIKTVTLEIPADCNVILGQTHFIKTAEDLYEIIATSVPQASFGVAFTEASGPCLIRTEGTSPDLIAASVKNVETVGAGHVFCIVLQNAFPINVLNQIKNCPEVCRIFCATANPVEVVVAETHQGRGVMGVIDGFPPKGVETAQDKAHRKEFLRKIGYKL</sequence>
<dbReference type="InterPro" id="IPR036902">
    <property type="entry name" value="Ta1353-like_sf"/>
</dbReference>
<proteinExistence type="predicted"/>
<dbReference type="PANTHER" id="PTHR36155:SF1">
    <property type="entry name" value="BLL5354 PROTEIN"/>
    <property type="match status" value="1"/>
</dbReference>
<keyword evidence="1" id="KW-0808">Transferase</keyword>
<dbReference type="SUPFAM" id="SSF103165">
    <property type="entry name" value="Ta1353-like"/>
    <property type="match status" value="1"/>
</dbReference>
<reference evidence="2" key="1">
    <citation type="submission" date="2018-03" db="EMBL/GenBank/DDBJ databases">
        <authorList>
            <person name="Zecchin S."/>
        </authorList>
    </citation>
    <scope>NUCLEOTIDE SEQUENCE [LARGE SCALE GENOMIC DNA]</scope>
</reference>
<dbReference type="Gene3D" id="3.40.1520.10">
    <property type="entry name" value="Ta1353-like"/>
    <property type="match status" value="1"/>
</dbReference>
<dbReference type="GO" id="GO:0016301">
    <property type="term" value="F:kinase activity"/>
    <property type="evidence" value="ECO:0007669"/>
    <property type="project" value="UniProtKB-KW"/>
</dbReference>
<dbReference type="PANTHER" id="PTHR36155">
    <property type="entry name" value="BLL5354 PROTEIN"/>
    <property type="match status" value="1"/>
</dbReference>
<accession>A0A2U3QJN8</accession>
<name>A0A2U3QJN8_9BACT</name>
<dbReference type="OrthoDB" id="9785212at2"/>
<evidence type="ECO:0000313" key="2">
    <source>
        <dbReference type="Proteomes" id="UP000245125"/>
    </source>
</evidence>
<dbReference type="EMBL" id="OUUY01000111">
    <property type="protein sequence ID" value="SPQ01624.1"/>
    <property type="molecule type" value="Genomic_DNA"/>
</dbReference>
<keyword evidence="1" id="KW-0418">Kinase</keyword>
<organism evidence="1 2">
    <name type="scientific">Candidatus Sulfobium mesophilum</name>
    <dbReference type="NCBI Taxonomy" id="2016548"/>
    <lineage>
        <taxon>Bacteria</taxon>
        <taxon>Pseudomonadati</taxon>
        <taxon>Nitrospirota</taxon>
        <taxon>Nitrospiria</taxon>
        <taxon>Nitrospirales</taxon>
        <taxon>Nitrospiraceae</taxon>
        <taxon>Candidatus Sulfobium</taxon>
    </lineage>
</organism>
<gene>
    <name evidence="1" type="ORF">NBG4_620016</name>
</gene>
<keyword evidence="2" id="KW-1185">Reference proteome</keyword>
<evidence type="ECO:0000313" key="1">
    <source>
        <dbReference type="EMBL" id="SPQ01624.1"/>
    </source>
</evidence>
<protein>
    <submittedName>
        <fullName evidence="1">Adenosine kinase</fullName>
    </submittedName>
</protein>
<dbReference type="AlphaFoldDB" id="A0A2U3QJN8"/>